<gene>
    <name evidence="1" type="ORF">Pint_31819</name>
</gene>
<protein>
    <submittedName>
        <fullName evidence="1">Uncharacterized protein</fullName>
    </submittedName>
</protein>
<name>A0ACC0XP56_9ROSI</name>
<evidence type="ECO:0000313" key="1">
    <source>
        <dbReference type="EMBL" id="KAJ0020458.1"/>
    </source>
</evidence>
<proteinExistence type="predicted"/>
<dbReference type="Proteomes" id="UP001163603">
    <property type="component" value="Chromosome 11"/>
</dbReference>
<comment type="caution">
    <text evidence="1">The sequence shown here is derived from an EMBL/GenBank/DDBJ whole genome shotgun (WGS) entry which is preliminary data.</text>
</comment>
<evidence type="ECO:0000313" key="2">
    <source>
        <dbReference type="Proteomes" id="UP001163603"/>
    </source>
</evidence>
<sequence>MVKSIEFGSIKMTTLFNSQELWDLVEYKYVDVEEPNPAEETKKKDAITLFFIQQAVHETIFSRIAVANTSTEAWLILKKEFQGG</sequence>
<accession>A0ACC0XP56</accession>
<keyword evidence="2" id="KW-1185">Reference proteome</keyword>
<organism evidence="1 2">
    <name type="scientific">Pistacia integerrima</name>
    <dbReference type="NCBI Taxonomy" id="434235"/>
    <lineage>
        <taxon>Eukaryota</taxon>
        <taxon>Viridiplantae</taxon>
        <taxon>Streptophyta</taxon>
        <taxon>Embryophyta</taxon>
        <taxon>Tracheophyta</taxon>
        <taxon>Spermatophyta</taxon>
        <taxon>Magnoliopsida</taxon>
        <taxon>eudicotyledons</taxon>
        <taxon>Gunneridae</taxon>
        <taxon>Pentapetalae</taxon>
        <taxon>rosids</taxon>
        <taxon>malvids</taxon>
        <taxon>Sapindales</taxon>
        <taxon>Anacardiaceae</taxon>
        <taxon>Pistacia</taxon>
    </lineage>
</organism>
<reference evidence="2" key="1">
    <citation type="journal article" date="2023" name="G3 (Bethesda)">
        <title>Genome assembly and association tests identify interacting loci associated with vigor, precocity, and sex in interspecific pistachio rootstocks.</title>
        <authorList>
            <person name="Palmer W."/>
            <person name="Jacygrad E."/>
            <person name="Sagayaradj S."/>
            <person name="Cavanaugh K."/>
            <person name="Han R."/>
            <person name="Bertier L."/>
            <person name="Beede B."/>
            <person name="Kafkas S."/>
            <person name="Golino D."/>
            <person name="Preece J."/>
            <person name="Michelmore R."/>
        </authorList>
    </citation>
    <scope>NUCLEOTIDE SEQUENCE [LARGE SCALE GENOMIC DNA]</scope>
</reference>
<dbReference type="EMBL" id="CM047746">
    <property type="protein sequence ID" value="KAJ0020458.1"/>
    <property type="molecule type" value="Genomic_DNA"/>
</dbReference>